<comment type="similarity">
    <text evidence="1">Belongs to the poly(ADP-ribose) glycohydrolase family.</text>
</comment>
<keyword evidence="10" id="KW-1185">Reference proteome</keyword>
<feature type="binding site" evidence="5">
    <location>
        <position position="522"/>
    </location>
    <ligand>
        <name>substrate</name>
    </ligand>
</feature>
<feature type="active site" evidence="4">
    <location>
        <position position="537"/>
    </location>
</feature>
<dbReference type="PANTHER" id="PTHR12837:SF8">
    <property type="entry name" value="POLY(ADP-RIBOSE) GLYCOHYDROLASE"/>
    <property type="match status" value="1"/>
</dbReference>
<dbReference type="Ensembl" id="ENSCSET00000007340.1">
    <property type="protein sequence ID" value="ENSCSEP00000007262.1"/>
    <property type="gene ID" value="ENSCSEG00000004683.1"/>
</dbReference>
<dbReference type="GO" id="GO:0005737">
    <property type="term" value="C:cytoplasm"/>
    <property type="evidence" value="ECO:0007669"/>
    <property type="project" value="TreeGrafter"/>
</dbReference>
<dbReference type="Proteomes" id="UP000265120">
    <property type="component" value="Chromosome 12"/>
</dbReference>
<organism evidence="9 10">
    <name type="scientific">Cynoglossus semilaevis</name>
    <name type="common">Tongue sole</name>
    <dbReference type="NCBI Taxonomy" id="244447"/>
    <lineage>
        <taxon>Eukaryota</taxon>
        <taxon>Metazoa</taxon>
        <taxon>Chordata</taxon>
        <taxon>Craniata</taxon>
        <taxon>Vertebrata</taxon>
        <taxon>Euteleostomi</taxon>
        <taxon>Actinopterygii</taxon>
        <taxon>Neopterygii</taxon>
        <taxon>Teleostei</taxon>
        <taxon>Neoteleostei</taxon>
        <taxon>Acanthomorphata</taxon>
        <taxon>Carangaria</taxon>
        <taxon>Pleuronectiformes</taxon>
        <taxon>Pleuronectoidei</taxon>
        <taxon>Cynoglossidae</taxon>
        <taxon>Cynoglossinae</taxon>
        <taxon>Cynoglossus</taxon>
    </lineage>
</organism>
<evidence type="ECO:0000313" key="10">
    <source>
        <dbReference type="Proteomes" id="UP000265120"/>
    </source>
</evidence>
<feature type="binding site" evidence="5">
    <location>
        <position position="536"/>
    </location>
    <ligand>
        <name>substrate</name>
    </ligand>
</feature>
<dbReference type="InterPro" id="IPR048362">
    <property type="entry name" value="PARG_helical"/>
</dbReference>
<feature type="active site" evidence="4">
    <location>
        <position position="519"/>
    </location>
</feature>
<dbReference type="InParanoid" id="A0A3P8UY35"/>
<evidence type="ECO:0000259" key="8">
    <source>
        <dbReference type="Pfam" id="PF20811"/>
    </source>
</evidence>
<dbReference type="STRING" id="244447.ENSCSEP00000007262"/>
<dbReference type="InterPro" id="IPR007724">
    <property type="entry name" value="Poly_GlycHdrlase"/>
</dbReference>
<dbReference type="OMA" id="WGMIERA"/>
<dbReference type="RefSeq" id="XP_008319980.1">
    <property type="nucleotide sequence ID" value="XM_008321758.2"/>
</dbReference>
<evidence type="ECO:0000256" key="3">
    <source>
        <dbReference type="ARBA" id="ARBA00022801"/>
    </source>
</evidence>
<feature type="compositionally biased region" description="Polar residues" evidence="6">
    <location>
        <begin position="216"/>
        <end position="231"/>
    </location>
</feature>
<proteinExistence type="inferred from homology"/>
<dbReference type="GeneTree" id="ENSGT00390000003652"/>
<feature type="compositionally biased region" description="Polar residues" evidence="6">
    <location>
        <begin position="112"/>
        <end position="130"/>
    </location>
</feature>
<dbReference type="AlphaFoldDB" id="A0A3P8UY35"/>
<feature type="active site" evidence="4">
    <location>
        <position position="538"/>
    </location>
</feature>
<protein>
    <recommendedName>
        <fullName evidence="2">poly(ADP-ribose) glycohydrolase</fullName>
        <ecNumber evidence="2">3.2.1.143</ecNumber>
    </recommendedName>
</protein>
<feature type="region of interest" description="Disordered" evidence="6">
    <location>
        <begin position="210"/>
        <end position="233"/>
    </location>
</feature>
<feature type="domain" description="PARG catalytic Macro" evidence="7">
    <location>
        <begin position="488"/>
        <end position="690"/>
    </location>
</feature>
<dbReference type="EC" id="3.2.1.143" evidence="2"/>
<evidence type="ECO:0000256" key="4">
    <source>
        <dbReference type="PIRSR" id="PIRSR607724-1"/>
    </source>
</evidence>
<dbReference type="Pfam" id="PF05028">
    <property type="entry name" value="PARG_cat_C"/>
    <property type="match status" value="1"/>
</dbReference>
<dbReference type="CTD" id="559134"/>
<dbReference type="GO" id="GO:0006282">
    <property type="term" value="P:regulation of DNA repair"/>
    <property type="evidence" value="ECO:0007669"/>
    <property type="project" value="InterPro"/>
</dbReference>
<dbReference type="GO" id="GO:0005634">
    <property type="term" value="C:nucleus"/>
    <property type="evidence" value="ECO:0007669"/>
    <property type="project" value="TreeGrafter"/>
</dbReference>
<dbReference type="GO" id="GO:0005975">
    <property type="term" value="P:carbohydrate metabolic process"/>
    <property type="evidence" value="ECO:0007669"/>
    <property type="project" value="InterPro"/>
</dbReference>
<dbReference type="PANTHER" id="PTHR12837">
    <property type="entry name" value="POLY ADP-RIBOSE GLYCOHYDROLASE"/>
    <property type="match status" value="1"/>
</dbReference>
<feature type="binding site" evidence="5">
    <location>
        <position position="577"/>
    </location>
    <ligand>
        <name>substrate</name>
    </ligand>
</feature>
<evidence type="ECO:0000256" key="6">
    <source>
        <dbReference type="SAM" id="MobiDB-lite"/>
    </source>
</evidence>
<accession>A0A3P8UY35</accession>
<dbReference type="GO" id="GO:0009225">
    <property type="term" value="P:nucleotide-sugar metabolic process"/>
    <property type="evidence" value="ECO:0007669"/>
    <property type="project" value="TreeGrafter"/>
</dbReference>
<feature type="compositionally biased region" description="Polar residues" evidence="6">
    <location>
        <begin position="79"/>
        <end position="103"/>
    </location>
</feature>
<feature type="compositionally biased region" description="Basic and acidic residues" evidence="6">
    <location>
        <begin position="32"/>
        <end position="46"/>
    </location>
</feature>
<dbReference type="Pfam" id="PF20811">
    <property type="entry name" value="PARG_cat_N"/>
    <property type="match status" value="1"/>
</dbReference>
<dbReference type="FunCoup" id="A0A3P8UY35">
    <property type="interactions" value="1007"/>
</dbReference>
<dbReference type="GO" id="GO:1990966">
    <property type="term" value="P:ATP generation from poly-ADP-D-ribose"/>
    <property type="evidence" value="ECO:0007669"/>
    <property type="project" value="TreeGrafter"/>
</dbReference>
<evidence type="ECO:0000256" key="2">
    <source>
        <dbReference type="ARBA" id="ARBA00012255"/>
    </source>
</evidence>
<name>A0A3P8UY35_CYNSE</name>
<reference evidence="9" key="3">
    <citation type="submission" date="2025-09" db="UniProtKB">
        <authorList>
            <consortium name="Ensembl"/>
        </authorList>
    </citation>
    <scope>IDENTIFICATION</scope>
</reference>
<dbReference type="GO" id="GO:0004649">
    <property type="term" value="F:poly(ADP-ribose) glycohydrolase activity"/>
    <property type="evidence" value="ECO:0007669"/>
    <property type="project" value="UniProtKB-EC"/>
</dbReference>
<evidence type="ECO:0000256" key="1">
    <source>
        <dbReference type="ARBA" id="ARBA00009545"/>
    </source>
</evidence>
<dbReference type="GeneID" id="103387218"/>
<evidence type="ECO:0000259" key="7">
    <source>
        <dbReference type="Pfam" id="PF05028"/>
    </source>
</evidence>
<reference evidence="9 10" key="1">
    <citation type="journal article" date="2014" name="Nat. Genet.">
        <title>Whole-genome sequence of a flatfish provides insights into ZW sex chromosome evolution and adaptation to a benthic lifestyle.</title>
        <authorList>
            <person name="Chen S."/>
            <person name="Zhang G."/>
            <person name="Shao C."/>
            <person name="Huang Q."/>
            <person name="Liu G."/>
            <person name="Zhang P."/>
            <person name="Song W."/>
            <person name="An N."/>
            <person name="Chalopin D."/>
            <person name="Volff J.N."/>
            <person name="Hong Y."/>
            <person name="Li Q."/>
            <person name="Sha Z."/>
            <person name="Zhou H."/>
            <person name="Xie M."/>
            <person name="Yu Q."/>
            <person name="Liu Y."/>
            <person name="Xiang H."/>
            <person name="Wang N."/>
            <person name="Wu K."/>
            <person name="Yang C."/>
            <person name="Zhou Q."/>
            <person name="Liao X."/>
            <person name="Yang L."/>
            <person name="Hu Q."/>
            <person name="Zhang J."/>
            <person name="Meng L."/>
            <person name="Jin L."/>
            <person name="Tian Y."/>
            <person name="Lian J."/>
            <person name="Yang J."/>
            <person name="Miao G."/>
            <person name="Liu S."/>
            <person name="Liang Z."/>
            <person name="Yan F."/>
            <person name="Li Y."/>
            <person name="Sun B."/>
            <person name="Zhang H."/>
            <person name="Zhang J."/>
            <person name="Zhu Y."/>
            <person name="Du M."/>
            <person name="Zhao Y."/>
            <person name="Schartl M."/>
            <person name="Tang Q."/>
            <person name="Wang J."/>
        </authorList>
    </citation>
    <scope>NUCLEOTIDE SEQUENCE</scope>
</reference>
<feature type="domain" description="PARG helical" evidence="8">
    <location>
        <begin position="369"/>
        <end position="482"/>
    </location>
</feature>
<dbReference type="OrthoDB" id="1937899at2759"/>
<evidence type="ECO:0000256" key="5">
    <source>
        <dbReference type="PIRSR" id="PIRSR607724-2"/>
    </source>
</evidence>
<dbReference type="InterPro" id="IPR046372">
    <property type="entry name" value="PARG_cat_C"/>
</dbReference>
<feature type="region of interest" description="Disordered" evidence="6">
    <location>
        <begin position="1"/>
        <end position="130"/>
    </location>
</feature>
<dbReference type="KEGG" id="csem:103387218"/>
<keyword evidence="3" id="KW-0378">Hydrolase</keyword>
<reference evidence="9" key="2">
    <citation type="submission" date="2025-08" db="UniProtKB">
        <authorList>
            <consortium name="Ensembl"/>
        </authorList>
    </citation>
    <scope>IDENTIFICATION</scope>
</reference>
<sequence length="767" mass="85556">MDELMESQKSVTADPEPEAAENNFPLAAVSDGKGEQFCRPQNHETAEDGVTSKSPPEERALWSSVDSGSVRGQKECDFATSSNSSVTQSHCSNGQKSKRTSSPGPHPVKTSCVDTHSPSPKLTLCLSNSPRKGIGTPSDVEMLSPDSPNCKSILTNHSDKDHGDRAAAAAGAADESFTESQGEFSQPLFVIDSNSGSLAKERTHMVSMGTNEAEGSASSDMSQDVISSQPGLSMDRTWLGTPIEELNRMPQCAPPLCHLKAVPNHTVTVRTDLLREGDVPVPYPSKFKDAWDDVSVKMPCSEKNLFPVETEDGSGVQSRWDLISTALQRGFKSSLDVRDAILRYNTSHAKKWDFTALNLLCTEYLEHCEVQHLFEVIFPAMVDLALSAPHLCTMPIPLLKSRMNHSLTLSQEQIACLLANAFFCTFPRRNSRKSEYCNYPEINCYRLFEGSSPRKIEKLKTLLCYFRRVTQTRPKGLVTFTRQSTNPPNWESSQTHLTRLHITYEGTIEDDGYGMLQVDFANRFVGGGVTGHGLVQEEIRFLINSELIVSRLFTEALERNECLIITGTEQYSKYSGYAESYKWNNNHKDETPRDEWQRRCTEIVAIDAVKYRHFLEQFLPEKMTRELNKAYCGFFRSNVNTKHLSAVATGNWGCGAFGGDTRLKALIQFMAAAEAGRDVAYFTFGDAKLMRDVHQMHTFLTERQVTVGHMYRLLNQYSSMVCKNCRSAQPDVSLYSFIYEKVSSQMAADTLDPAMNSGMPSVTSDFH</sequence>
<evidence type="ECO:0000313" key="9">
    <source>
        <dbReference type="Ensembl" id="ENSCSEP00000007262.1"/>
    </source>
</evidence>